<name>A0A8C0LEQ0_CANLU</name>
<protein>
    <submittedName>
        <fullName evidence="1">Uncharacterized protein</fullName>
    </submittedName>
</protein>
<evidence type="ECO:0000313" key="1">
    <source>
        <dbReference type="Ensembl" id="ENSCAFP00020027726.1"/>
    </source>
</evidence>
<proteinExistence type="predicted"/>
<dbReference type="Proteomes" id="UP000694391">
    <property type="component" value="Unplaced"/>
</dbReference>
<keyword evidence="2" id="KW-1185">Reference proteome</keyword>
<sequence length="60" mass="6504">WSGAEYDLSASTVCPNGRVFQVVFAVKAECHMVIGAVPLAKPGKLQKMNRKASDEKNDPL</sequence>
<dbReference type="Ensembl" id="ENSCAFT00020032007.1">
    <property type="protein sequence ID" value="ENSCAFP00020027726.1"/>
    <property type="gene ID" value="ENSCAFG00020021767.1"/>
</dbReference>
<reference evidence="1" key="1">
    <citation type="submission" date="2025-08" db="UniProtKB">
        <authorList>
            <consortium name="Ensembl"/>
        </authorList>
    </citation>
    <scope>IDENTIFICATION</scope>
</reference>
<dbReference type="GeneTree" id="ENSGT00960000186989"/>
<organism evidence="1 2">
    <name type="scientific">Canis lupus dingo</name>
    <name type="common">dingo</name>
    <dbReference type="NCBI Taxonomy" id="286419"/>
    <lineage>
        <taxon>Eukaryota</taxon>
        <taxon>Metazoa</taxon>
        <taxon>Chordata</taxon>
        <taxon>Craniata</taxon>
        <taxon>Vertebrata</taxon>
        <taxon>Euteleostomi</taxon>
        <taxon>Mammalia</taxon>
        <taxon>Eutheria</taxon>
        <taxon>Laurasiatheria</taxon>
        <taxon>Carnivora</taxon>
        <taxon>Caniformia</taxon>
        <taxon>Canidae</taxon>
        <taxon>Canis</taxon>
    </lineage>
</organism>
<evidence type="ECO:0000313" key="2">
    <source>
        <dbReference type="Proteomes" id="UP000694391"/>
    </source>
</evidence>
<dbReference type="AlphaFoldDB" id="A0A8C0LEQ0"/>
<accession>A0A8C0LEQ0</accession>
<reference evidence="1" key="2">
    <citation type="submission" date="2025-09" db="UniProtKB">
        <authorList>
            <consortium name="Ensembl"/>
        </authorList>
    </citation>
    <scope>IDENTIFICATION</scope>
</reference>